<sequence length="111" mass="12614">MYCGSSTPSDCLTDQIDSTLLELEYASVKHTADTTESLMVPYVRPTSFLPKESEWAISNSKRRLAVAERSRKLSSIPKAPDLARLYTTSSYSVLCTWDLYTERRITMFDDC</sequence>
<dbReference type="Gramene" id="Mp8g08860.1">
    <property type="protein sequence ID" value="Mp8g08860.1.cds1"/>
    <property type="gene ID" value="Mp8g08860"/>
</dbReference>
<evidence type="ECO:0000313" key="2">
    <source>
        <dbReference type="Proteomes" id="UP000244005"/>
    </source>
</evidence>
<dbReference type="EMBL" id="KZ772735">
    <property type="protein sequence ID" value="PTQ36484.1"/>
    <property type="molecule type" value="Genomic_DNA"/>
</dbReference>
<reference evidence="2" key="1">
    <citation type="journal article" date="2017" name="Cell">
        <title>Insights into land plant evolution garnered from the Marchantia polymorpha genome.</title>
        <authorList>
            <person name="Bowman J.L."/>
            <person name="Kohchi T."/>
            <person name="Yamato K.T."/>
            <person name="Jenkins J."/>
            <person name="Shu S."/>
            <person name="Ishizaki K."/>
            <person name="Yamaoka S."/>
            <person name="Nishihama R."/>
            <person name="Nakamura Y."/>
            <person name="Berger F."/>
            <person name="Adam C."/>
            <person name="Aki S.S."/>
            <person name="Althoff F."/>
            <person name="Araki T."/>
            <person name="Arteaga-Vazquez M.A."/>
            <person name="Balasubrmanian S."/>
            <person name="Barry K."/>
            <person name="Bauer D."/>
            <person name="Boehm C.R."/>
            <person name="Briginshaw L."/>
            <person name="Caballero-Perez J."/>
            <person name="Catarino B."/>
            <person name="Chen F."/>
            <person name="Chiyoda S."/>
            <person name="Chovatia M."/>
            <person name="Davies K.M."/>
            <person name="Delmans M."/>
            <person name="Demura T."/>
            <person name="Dierschke T."/>
            <person name="Dolan L."/>
            <person name="Dorantes-Acosta A.E."/>
            <person name="Eklund D.M."/>
            <person name="Florent S.N."/>
            <person name="Flores-Sandoval E."/>
            <person name="Fujiyama A."/>
            <person name="Fukuzawa H."/>
            <person name="Galik B."/>
            <person name="Grimanelli D."/>
            <person name="Grimwood J."/>
            <person name="Grossniklaus U."/>
            <person name="Hamada T."/>
            <person name="Haseloff J."/>
            <person name="Hetherington A.J."/>
            <person name="Higo A."/>
            <person name="Hirakawa Y."/>
            <person name="Hundley H.N."/>
            <person name="Ikeda Y."/>
            <person name="Inoue K."/>
            <person name="Inoue S.I."/>
            <person name="Ishida S."/>
            <person name="Jia Q."/>
            <person name="Kakita M."/>
            <person name="Kanazawa T."/>
            <person name="Kawai Y."/>
            <person name="Kawashima T."/>
            <person name="Kennedy M."/>
            <person name="Kinose K."/>
            <person name="Kinoshita T."/>
            <person name="Kohara Y."/>
            <person name="Koide E."/>
            <person name="Komatsu K."/>
            <person name="Kopischke S."/>
            <person name="Kubo M."/>
            <person name="Kyozuka J."/>
            <person name="Lagercrantz U."/>
            <person name="Lin S.S."/>
            <person name="Lindquist E."/>
            <person name="Lipzen A.M."/>
            <person name="Lu C.W."/>
            <person name="De Luna E."/>
            <person name="Martienssen R.A."/>
            <person name="Minamino N."/>
            <person name="Mizutani M."/>
            <person name="Mizutani M."/>
            <person name="Mochizuki N."/>
            <person name="Monte I."/>
            <person name="Mosher R."/>
            <person name="Nagasaki H."/>
            <person name="Nakagami H."/>
            <person name="Naramoto S."/>
            <person name="Nishitani K."/>
            <person name="Ohtani M."/>
            <person name="Okamoto T."/>
            <person name="Okumura M."/>
            <person name="Phillips J."/>
            <person name="Pollak B."/>
            <person name="Reinders A."/>
            <person name="Rovekamp M."/>
            <person name="Sano R."/>
            <person name="Sawa S."/>
            <person name="Schmid M.W."/>
            <person name="Shirakawa M."/>
            <person name="Solano R."/>
            <person name="Spunde A."/>
            <person name="Suetsugu N."/>
            <person name="Sugano S."/>
            <person name="Sugiyama A."/>
            <person name="Sun R."/>
            <person name="Suzuki Y."/>
            <person name="Takenaka M."/>
            <person name="Takezawa D."/>
            <person name="Tomogane H."/>
            <person name="Tsuzuki M."/>
            <person name="Ueda T."/>
            <person name="Umeda M."/>
            <person name="Ward J.M."/>
            <person name="Watanabe Y."/>
            <person name="Yazaki K."/>
            <person name="Yokoyama R."/>
            <person name="Yoshitake Y."/>
            <person name="Yotsui I."/>
            <person name="Zachgo S."/>
            <person name="Schmutz J."/>
        </authorList>
    </citation>
    <scope>NUCLEOTIDE SEQUENCE [LARGE SCALE GENOMIC DNA]</scope>
    <source>
        <strain evidence="2">Tak-1</strain>
    </source>
</reference>
<dbReference type="AlphaFoldDB" id="A0A2R6WRN0"/>
<dbReference type="Proteomes" id="UP000244005">
    <property type="component" value="Unassembled WGS sequence"/>
</dbReference>
<protein>
    <submittedName>
        <fullName evidence="1">Uncharacterized protein</fullName>
    </submittedName>
</protein>
<name>A0A2R6WRN0_MARPO</name>
<accession>A0A2R6WRN0</accession>
<organism evidence="1 2">
    <name type="scientific">Marchantia polymorpha</name>
    <name type="common">Common liverwort</name>
    <name type="synonym">Marchantia aquatica</name>
    <dbReference type="NCBI Taxonomy" id="3197"/>
    <lineage>
        <taxon>Eukaryota</taxon>
        <taxon>Viridiplantae</taxon>
        <taxon>Streptophyta</taxon>
        <taxon>Embryophyta</taxon>
        <taxon>Marchantiophyta</taxon>
        <taxon>Marchantiopsida</taxon>
        <taxon>Marchantiidae</taxon>
        <taxon>Marchantiales</taxon>
        <taxon>Marchantiaceae</taxon>
        <taxon>Marchantia</taxon>
    </lineage>
</organism>
<proteinExistence type="predicted"/>
<keyword evidence="2" id="KW-1185">Reference proteome</keyword>
<gene>
    <name evidence="1" type="ORF">MARPO_0063s0032</name>
</gene>
<evidence type="ECO:0000313" key="1">
    <source>
        <dbReference type="EMBL" id="PTQ36484.1"/>
    </source>
</evidence>